<comment type="similarity">
    <text evidence="2 11 12">Belongs to the class-I aminoacyl-tRNA synthetase family.</text>
</comment>
<reference evidence="15 16" key="1">
    <citation type="submission" date="2018-05" db="EMBL/GenBank/DDBJ databases">
        <title>Genomic Encyclopedia of Type Strains, Phase IV (KMG-IV): sequencing the most valuable type-strain genomes for metagenomic binning, comparative biology and taxonomic classification.</title>
        <authorList>
            <person name="Goeker M."/>
        </authorList>
    </citation>
    <scope>NUCLEOTIDE SEQUENCE [LARGE SCALE GENOMIC DNA]</scope>
    <source>
        <strain evidence="15 16">DSM 25134</strain>
    </source>
</reference>
<dbReference type="EC" id="6.1.1.19" evidence="11"/>
<dbReference type="AlphaFoldDB" id="A0A318JER6"/>
<dbReference type="Pfam" id="PF00750">
    <property type="entry name" value="tRNA-synt_1d"/>
    <property type="match status" value="1"/>
</dbReference>
<feature type="domain" description="Arginyl tRNA synthetase N-terminal" evidence="14">
    <location>
        <begin position="5"/>
        <end position="90"/>
    </location>
</feature>
<evidence type="ECO:0000313" key="16">
    <source>
        <dbReference type="Proteomes" id="UP000248395"/>
    </source>
</evidence>
<dbReference type="PANTHER" id="PTHR11956:SF5">
    <property type="entry name" value="ARGININE--TRNA LIGASE, CYTOPLASMIC"/>
    <property type="match status" value="1"/>
</dbReference>
<keyword evidence="5 11" id="KW-0436">Ligase</keyword>
<comment type="caution">
    <text evidence="15">The sequence shown here is derived from an EMBL/GenBank/DDBJ whole genome shotgun (WGS) entry which is preliminary data.</text>
</comment>
<dbReference type="SUPFAM" id="SSF52374">
    <property type="entry name" value="Nucleotidylyl transferase"/>
    <property type="match status" value="1"/>
</dbReference>
<dbReference type="SMART" id="SM00836">
    <property type="entry name" value="DALR_1"/>
    <property type="match status" value="1"/>
</dbReference>
<dbReference type="HAMAP" id="MF_00123">
    <property type="entry name" value="Arg_tRNA_synth"/>
    <property type="match status" value="1"/>
</dbReference>
<keyword evidence="8 11" id="KW-0648">Protein biosynthesis</keyword>
<dbReference type="Gene3D" id="3.30.1360.70">
    <property type="entry name" value="Arginyl tRNA synthetase N-terminal domain"/>
    <property type="match status" value="1"/>
</dbReference>
<accession>A0A318JER6</accession>
<keyword evidence="9 11" id="KW-0030">Aminoacyl-tRNA synthetase</keyword>
<dbReference type="InterPro" id="IPR001278">
    <property type="entry name" value="Arg-tRNA-ligase"/>
</dbReference>
<dbReference type="Pfam" id="PF03485">
    <property type="entry name" value="Arg_tRNA_synt_N"/>
    <property type="match status" value="1"/>
</dbReference>
<dbReference type="Gene3D" id="1.10.730.10">
    <property type="entry name" value="Isoleucyl-tRNA Synthetase, Domain 1"/>
    <property type="match status" value="1"/>
</dbReference>
<evidence type="ECO:0000256" key="4">
    <source>
        <dbReference type="ARBA" id="ARBA00022490"/>
    </source>
</evidence>
<evidence type="ECO:0000256" key="9">
    <source>
        <dbReference type="ARBA" id="ARBA00023146"/>
    </source>
</evidence>
<dbReference type="FunFam" id="1.10.730.10:FF:000006">
    <property type="entry name" value="Arginyl-tRNA synthetase 2, mitochondrial"/>
    <property type="match status" value="1"/>
</dbReference>
<dbReference type="PRINTS" id="PR01038">
    <property type="entry name" value="TRNASYNTHARG"/>
</dbReference>
<dbReference type="PROSITE" id="PS00178">
    <property type="entry name" value="AA_TRNA_LIGASE_I"/>
    <property type="match status" value="1"/>
</dbReference>
<dbReference type="CDD" id="cd00671">
    <property type="entry name" value="ArgRS_core"/>
    <property type="match status" value="1"/>
</dbReference>
<evidence type="ECO:0000256" key="7">
    <source>
        <dbReference type="ARBA" id="ARBA00022840"/>
    </source>
</evidence>
<dbReference type="InterPro" id="IPR014729">
    <property type="entry name" value="Rossmann-like_a/b/a_fold"/>
</dbReference>
<dbReference type="PANTHER" id="PTHR11956">
    <property type="entry name" value="ARGINYL-TRNA SYNTHETASE"/>
    <property type="match status" value="1"/>
</dbReference>
<dbReference type="GO" id="GO:0005524">
    <property type="term" value="F:ATP binding"/>
    <property type="evidence" value="ECO:0007669"/>
    <property type="project" value="UniProtKB-UniRule"/>
</dbReference>
<dbReference type="SUPFAM" id="SSF47323">
    <property type="entry name" value="Anticodon-binding domain of a subclass of class I aminoacyl-tRNA synthetases"/>
    <property type="match status" value="1"/>
</dbReference>
<evidence type="ECO:0000256" key="12">
    <source>
        <dbReference type="RuleBase" id="RU363038"/>
    </source>
</evidence>
<dbReference type="GO" id="GO:0006420">
    <property type="term" value="P:arginyl-tRNA aminoacylation"/>
    <property type="evidence" value="ECO:0007669"/>
    <property type="project" value="UniProtKB-UniRule"/>
</dbReference>
<sequence length="576" mass="63653">MGLGMTILQLINERVQAALSAAGAPDAPAVIQPASKPEFGDYQANGVMGAAKALKTNPRELAQKVVAALDLHGIADKVEIAGPGFINIHLAPEYLARRSETALKDARLGVTPVQPQRVMVEYSSPNLAKEMHVGHLRSSIIGDALARVMEFLGHDVVRANHVGDWGTQFGMLTAYLVEIRQAGDSALELSDLETFYRNAKVRFDESEEFADRARDYVVRLQGGDEEVLKLWAQFVDISLKHCEAVYQKLNVGLKREHVRGESAYNDDLPVIVEELRAAGLLSESEGAEVVFLEEFRTQDDEPMGVIIRKKDGGFLYTTTDLGAVRYRHKVLNLDRVIYVVDARQSQHFAQMFSICRKAGFAPASMLLEHIGFGVMMGDDGKPFKTRSGGTVKLIELLDEAEQRAFDLVSAKNPDLPEAERREIAAVVGIGAVKYADLSKNRMSDYIFNWDTMLAFEGNTAPYLQYAYTRVQSVFRKAENVDADAPIVITEPAEKHLAAALAQFEDTLLSVAEGCYPHYLSNYLYQIATLFSRFYEACPILKSEGEVRASRLQLAALTGKTLKTGLDLLGIKVLETM</sequence>
<comment type="catalytic activity">
    <reaction evidence="10 11">
        <text>tRNA(Arg) + L-arginine + ATP = L-arginyl-tRNA(Arg) + AMP + diphosphate</text>
        <dbReference type="Rhea" id="RHEA:20301"/>
        <dbReference type="Rhea" id="RHEA-COMP:9658"/>
        <dbReference type="Rhea" id="RHEA-COMP:9673"/>
        <dbReference type="ChEBI" id="CHEBI:30616"/>
        <dbReference type="ChEBI" id="CHEBI:32682"/>
        <dbReference type="ChEBI" id="CHEBI:33019"/>
        <dbReference type="ChEBI" id="CHEBI:78442"/>
        <dbReference type="ChEBI" id="CHEBI:78513"/>
        <dbReference type="ChEBI" id="CHEBI:456215"/>
        <dbReference type="EC" id="6.1.1.19"/>
    </reaction>
</comment>
<gene>
    <name evidence="11" type="primary">argS</name>
    <name evidence="15" type="ORF">DFR38_107115</name>
</gene>
<dbReference type="FunFam" id="3.40.50.620:FF:000030">
    <property type="entry name" value="Arginine--tRNA ligase"/>
    <property type="match status" value="1"/>
</dbReference>
<evidence type="ECO:0000256" key="11">
    <source>
        <dbReference type="HAMAP-Rule" id="MF_00123"/>
    </source>
</evidence>
<feature type="domain" description="DALR anticodon binding" evidence="13">
    <location>
        <begin position="463"/>
        <end position="576"/>
    </location>
</feature>
<evidence type="ECO:0000259" key="13">
    <source>
        <dbReference type="SMART" id="SM00836"/>
    </source>
</evidence>
<evidence type="ECO:0000256" key="8">
    <source>
        <dbReference type="ARBA" id="ARBA00022917"/>
    </source>
</evidence>
<comment type="subcellular location">
    <subcellularLocation>
        <location evidence="1 11">Cytoplasm</location>
    </subcellularLocation>
</comment>
<protein>
    <recommendedName>
        <fullName evidence="11">Arginine--tRNA ligase</fullName>
        <ecNumber evidence="11">6.1.1.19</ecNumber>
    </recommendedName>
    <alternativeName>
        <fullName evidence="11">Arginyl-tRNA synthetase</fullName>
        <shortName evidence="11">ArgRS</shortName>
    </alternativeName>
</protein>
<dbReference type="SUPFAM" id="SSF55190">
    <property type="entry name" value="Arginyl-tRNA synthetase (ArgRS), N-terminal 'additional' domain"/>
    <property type="match status" value="1"/>
</dbReference>
<evidence type="ECO:0000259" key="14">
    <source>
        <dbReference type="SMART" id="SM01016"/>
    </source>
</evidence>
<evidence type="ECO:0000256" key="6">
    <source>
        <dbReference type="ARBA" id="ARBA00022741"/>
    </source>
</evidence>
<evidence type="ECO:0000313" key="15">
    <source>
        <dbReference type="EMBL" id="PXX48330.1"/>
    </source>
</evidence>
<evidence type="ECO:0000256" key="2">
    <source>
        <dbReference type="ARBA" id="ARBA00005594"/>
    </source>
</evidence>
<dbReference type="GO" id="GO:0004814">
    <property type="term" value="F:arginine-tRNA ligase activity"/>
    <property type="evidence" value="ECO:0007669"/>
    <property type="project" value="UniProtKB-UniRule"/>
</dbReference>
<dbReference type="EMBL" id="QJKC01000007">
    <property type="protein sequence ID" value="PXX48330.1"/>
    <property type="molecule type" value="Genomic_DNA"/>
</dbReference>
<feature type="short sequence motif" description="'HIGH' region" evidence="11">
    <location>
        <begin position="125"/>
        <end position="135"/>
    </location>
</feature>
<keyword evidence="4 11" id="KW-0963">Cytoplasm</keyword>
<dbReference type="SMART" id="SM01016">
    <property type="entry name" value="Arg_tRNA_synt_N"/>
    <property type="match status" value="1"/>
</dbReference>
<organism evidence="15 16">
    <name type="scientific">Aquitalea magnusonii</name>
    <dbReference type="NCBI Taxonomy" id="332411"/>
    <lineage>
        <taxon>Bacteria</taxon>
        <taxon>Pseudomonadati</taxon>
        <taxon>Pseudomonadota</taxon>
        <taxon>Betaproteobacteria</taxon>
        <taxon>Neisseriales</taxon>
        <taxon>Chromobacteriaceae</taxon>
        <taxon>Aquitalea</taxon>
    </lineage>
</organism>
<dbReference type="InterPro" id="IPR035684">
    <property type="entry name" value="ArgRS_core"/>
</dbReference>
<dbReference type="GO" id="GO:0005737">
    <property type="term" value="C:cytoplasm"/>
    <property type="evidence" value="ECO:0007669"/>
    <property type="project" value="UniProtKB-SubCell"/>
</dbReference>
<dbReference type="InterPro" id="IPR001412">
    <property type="entry name" value="aa-tRNA-synth_I_CS"/>
</dbReference>
<evidence type="ECO:0000256" key="1">
    <source>
        <dbReference type="ARBA" id="ARBA00004496"/>
    </source>
</evidence>
<evidence type="ECO:0000256" key="10">
    <source>
        <dbReference type="ARBA" id="ARBA00049339"/>
    </source>
</evidence>
<dbReference type="InterPro" id="IPR008909">
    <property type="entry name" value="DALR_anticod-bd"/>
</dbReference>
<dbReference type="Pfam" id="PF05746">
    <property type="entry name" value="DALR_1"/>
    <property type="match status" value="1"/>
</dbReference>
<keyword evidence="7 11" id="KW-0067">ATP-binding</keyword>
<dbReference type="NCBIfam" id="TIGR00456">
    <property type="entry name" value="argS"/>
    <property type="match status" value="1"/>
</dbReference>
<keyword evidence="6 11" id="KW-0547">Nucleotide-binding</keyword>
<dbReference type="Proteomes" id="UP000248395">
    <property type="component" value="Unassembled WGS sequence"/>
</dbReference>
<dbReference type="CDD" id="cd07956">
    <property type="entry name" value="Anticodon_Ia_Arg"/>
    <property type="match status" value="1"/>
</dbReference>
<name>A0A318JER6_9NEIS</name>
<dbReference type="InterPro" id="IPR036695">
    <property type="entry name" value="Arg-tRNA-synth_N_sf"/>
</dbReference>
<evidence type="ECO:0000256" key="5">
    <source>
        <dbReference type="ARBA" id="ARBA00022598"/>
    </source>
</evidence>
<proteinExistence type="inferred from homology"/>
<dbReference type="InterPro" id="IPR009080">
    <property type="entry name" value="tRNAsynth_Ia_anticodon-bd"/>
</dbReference>
<keyword evidence="16" id="KW-1185">Reference proteome</keyword>
<evidence type="ECO:0000256" key="3">
    <source>
        <dbReference type="ARBA" id="ARBA00011245"/>
    </source>
</evidence>
<dbReference type="InterPro" id="IPR005148">
    <property type="entry name" value="Arg-tRNA-synth_N"/>
</dbReference>
<comment type="subunit">
    <text evidence="3 11">Monomer.</text>
</comment>
<dbReference type="Gene3D" id="3.40.50.620">
    <property type="entry name" value="HUPs"/>
    <property type="match status" value="1"/>
</dbReference>